<dbReference type="PROSITE" id="PS01124">
    <property type="entry name" value="HTH_ARAC_FAMILY_2"/>
    <property type="match status" value="1"/>
</dbReference>
<evidence type="ECO:0000313" key="5">
    <source>
        <dbReference type="EMBL" id="OOM76419.1"/>
    </source>
</evidence>
<organism evidence="5 6">
    <name type="scientific">Clostridium puniceum</name>
    <dbReference type="NCBI Taxonomy" id="29367"/>
    <lineage>
        <taxon>Bacteria</taxon>
        <taxon>Bacillati</taxon>
        <taxon>Bacillota</taxon>
        <taxon>Clostridia</taxon>
        <taxon>Eubacteriales</taxon>
        <taxon>Clostridiaceae</taxon>
        <taxon>Clostridium</taxon>
    </lineage>
</organism>
<protein>
    <submittedName>
        <fullName evidence="5">Right origin-binding protein</fullName>
    </submittedName>
</protein>
<dbReference type="GO" id="GO:0043565">
    <property type="term" value="F:sequence-specific DNA binding"/>
    <property type="evidence" value="ECO:0007669"/>
    <property type="project" value="InterPro"/>
</dbReference>
<comment type="caution">
    <text evidence="5">The sequence shown here is derived from an EMBL/GenBank/DDBJ whole genome shotgun (WGS) entry which is preliminary data.</text>
</comment>
<proteinExistence type="predicted"/>
<dbReference type="SUPFAM" id="SSF46689">
    <property type="entry name" value="Homeodomain-like"/>
    <property type="match status" value="2"/>
</dbReference>
<dbReference type="RefSeq" id="WP_077847759.1">
    <property type="nucleotide sequence ID" value="NZ_LZZM01000173.1"/>
</dbReference>
<dbReference type="PANTHER" id="PTHR47504">
    <property type="entry name" value="RIGHT ORIGIN-BINDING PROTEIN"/>
    <property type="match status" value="1"/>
</dbReference>
<dbReference type="InterPro" id="IPR009057">
    <property type="entry name" value="Homeodomain-like_sf"/>
</dbReference>
<evidence type="ECO:0000256" key="3">
    <source>
        <dbReference type="ARBA" id="ARBA00023163"/>
    </source>
</evidence>
<dbReference type="PANTHER" id="PTHR47504:SF6">
    <property type="entry name" value="ARAC-FAMILY TRANSCRIPTIONAL REGULATOR"/>
    <property type="match status" value="1"/>
</dbReference>
<dbReference type="Gene3D" id="1.10.10.60">
    <property type="entry name" value="Homeodomain-like"/>
    <property type="match status" value="2"/>
</dbReference>
<sequence length="305" mass="35578">MENWEMVNAVQRMQDYIDNHIMEEITLNQLSKVAGYSQWHSARLFKKLLNKTPFEYIRVLRLSRAACVLRDEHPRVIDVAFDFVFSSHEGFTKAFSKQFGISPRKYIENAPPIGLFIPNSIRDYYLTLKKGECVMEQNKEKNTIFVEVVERPRRKVLLKRGNKATEYFGYCEEVGCDIWGVLTSVKESLYEPIGMWLPKKLIKEGTSKYVQGVELPLDFDKPVPDGFEIIELPLCKMMVFQGEPYDDVNFTTEVSSLMKLIDDYNPEIYGFEWADDEAPRFQLAPMGYRGYIEARPVKQINNKNF</sequence>
<accession>A0A1S8TFM7</accession>
<evidence type="ECO:0000256" key="1">
    <source>
        <dbReference type="ARBA" id="ARBA00023015"/>
    </source>
</evidence>
<keyword evidence="2" id="KW-0238">DNA-binding</keyword>
<dbReference type="EMBL" id="LZZM01000173">
    <property type="protein sequence ID" value="OOM76419.1"/>
    <property type="molecule type" value="Genomic_DNA"/>
</dbReference>
<evidence type="ECO:0000259" key="4">
    <source>
        <dbReference type="PROSITE" id="PS01124"/>
    </source>
</evidence>
<reference evidence="5 6" key="1">
    <citation type="submission" date="2016-05" db="EMBL/GenBank/DDBJ databases">
        <title>Microbial solvent formation.</title>
        <authorList>
            <person name="Poehlein A."/>
            <person name="Montoya Solano J.D."/>
            <person name="Flitsch S."/>
            <person name="Krabben P."/>
            <person name="Duerre P."/>
            <person name="Daniel R."/>
        </authorList>
    </citation>
    <scope>NUCLEOTIDE SEQUENCE [LARGE SCALE GENOMIC DNA]</scope>
    <source>
        <strain evidence="5 6">DSM 2619</strain>
    </source>
</reference>
<keyword evidence="3" id="KW-0804">Transcription</keyword>
<dbReference type="InterPro" id="IPR050959">
    <property type="entry name" value="MarA-like"/>
</dbReference>
<name>A0A1S8TFM7_9CLOT</name>
<keyword evidence="6" id="KW-1185">Reference proteome</keyword>
<keyword evidence="1" id="KW-0805">Transcription regulation</keyword>
<feature type="domain" description="HTH araC/xylS-type" evidence="4">
    <location>
        <begin position="11"/>
        <end position="109"/>
    </location>
</feature>
<evidence type="ECO:0000313" key="6">
    <source>
        <dbReference type="Proteomes" id="UP000190890"/>
    </source>
</evidence>
<dbReference type="SMART" id="SM00342">
    <property type="entry name" value="HTH_ARAC"/>
    <property type="match status" value="1"/>
</dbReference>
<dbReference type="GO" id="GO:0003700">
    <property type="term" value="F:DNA-binding transcription factor activity"/>
    <property type="evidence" value="ECO:0007669"/>
    <property type="project" value="InterPro"/>
</dbReference>
<dbReference type="AlphaFoldDB" id="A0A1S8TFM7"/>
<dbReference type="STRING" id="29367.CLPUN_26510"/>
<dbReference type="Pfam" id="PF12833">
    <property type="entry name" value="HTH_18"/>
    <property type="match status" value="1"/>
</dbReference>
<dbReference type="InterPro" id="IPR018060">
    <property type="entry name" value="HTH_AraC"/>
</dbReference>
<gene>
    <name evidence="5" type="primary">rob_2</name>
    <name evidence="5" type="ORF">CLPUN_26510</name>
</gene>
<evidence type="ECO:0000256" key="2">
    <source>
        <dbReference type="ARBA" id="ARBA00023125"/>
    </source>
</evidence>
<dbReference type="OrthoDB" id="9801721at2"/>
<dbReference type="Proteomes" id="UP000190890">
    <property type="component" value="Unassembled WGS sequence"/>
</dbReference>